<evidence type="ECO:0000256" key="4">
    <source>
        <dbReference type="PROSITE-ProRule" id="PRU00433"/>
    </source>
</evidence>
<evidence type="ECO:0000256" key="6">
    <source>
        <dbReference type="SAM" id="SignalP"/>
    </source>
</evidence>
<dbReference type="AlphaFoldDB" id="A0A0G3ENQ1"/>
<dbReference type="KEGG" id="ptx:ABW99_04730"/>
<dbReference type="GO" id="GO:0009055">
    <property type="term" value="F:electron transfer activity"/>
    <property type="evidence" value="ECO:0007669"/>
    <property type="project" value="InterPro"/>
</dbReference>
<dbReference type="PROSITE" id="PS51007">
    <property type="entry name" value="CYTC"/>
    <property type="match status" value="1"/>
</dbReference>
<dbReference type="RefSeq" id="WP_047213293.1">
    <property type="nucleotide sequence ID" value="NZ_CP011568.3"/>
</dbReference>
<evidence type="ECO:0000259" key="7">
    <source>
        <dbReference type="PROSITE" id="PS51007"/>
    </source>
</evidence>
<feature type="chain" id="PRO_5002553253" description="Cytochrome c domain-containing protein" evidence="6">
    <location>
        <begin position="28"/>
        <end position="161"/>
    </location>
</feature>
<dbReference type="Gene3D" id="1.10.760.10">
    <property type="entry name" value="Cytochrome c-like domain"/>
    <property type="match status" value="1"/>
</dbReference>
<dbReference type="PATRIC" id="fig|445709.3.peg.1014"/>
<feature type="domain" description="Cytochrome c" evidence="7">
    <location>
        <begin position="74"/>
        <end position="157"/>
    </location>
</feature>
<accession>A0A0G3ENQ1</accession>
<evidence type="ECO:0000256" key="1">
    <source>
        <dbReference type="ARBA" id="ARBA00022617"/>
    </source>
</evidence>
<keyword evidence="1 4" id="KW-0349">Heme</keyword>
<dbReference type="EMBL" id="CP011568">
    <property type="protein sequence ID" value="AKJ67634.1"/>
    <property type="molecule type" value="Genomic_DNA"/>
</dbReference>
<gene>
    <name evidence="8" type="ORF">ABW99_04730</name>
</gene>
<evidence type="ECO:0000256" key="2">
    <source>
        <dbReference type="ARBA" id="ARBA00022723"/>
    </source>
</evidence>
<sequence length="161" mass="16377">MKIRKSIALVVLAAMAVSTALLSPASAGEPGSSLLAQGGGSYNRMGPGMMGQGMTSGGMMGQPAEPAAAPAATANPRRAATLQSYIQGHHLSCMQCHGIENNGFGPSFAEVSAAYEQRHGARALLAEHIANGFGRMPGGLASQAEAERLAAMIESLDKGKP</sequence>
<evidence type="ECO:0000313" key="9">
    <source>
        <dbReference type="Proteomes" id="UP000036700"/>
    </source>
</evidence>
<dbReference type="Pfam" id="PF13442">
    <property type="entry name" value="Cytochrome_CBB3"/>
    <property type="match status" value="1"/>
</dbReference>
<evidence type="ECO:0000256" key="3">
    <source>
        <dbReference type="ARBA" id="ARBA00023004"/>
    </source>
</evidence>
<dbReference type="SUPFAM" id="SSF46626">
    <property type="entry name" value="Cytochrome c"/>
    <property type="match status" value="1"/>
</dbReference>
<feature type="region of interest" description="Disordered" evidence="5">
    <location>
        <begin position="46"/>
        <end position="74"/>
    </location>
</feature>
<dbReference type="InterPro" id="IPR009056">
    <property type="entry name" value="Cyt_c-like_dom"/>
</dbReference>
<evidence type="ECO:0000313" key="8">
    <source>
        <dbReference type="EMBL" id="AKJ67634.1"/>
    </source>
</evidence>
<keyword evidence="2 4" id="KW-0479">Metal-binding</keyword>
<feature type="compositionally biased region" description="Gly residues" evidence="5">
    <location>
        <begin position="48"/>
        <end position="60"/>
    </location>
</feature>
<name>A0A0G3ENQ1_9BURK</name>
<proteinExistence type="predicted"/>
<reference evidence="9" key="1">
    <citation type="submission" date="2015-06" db="EMBL/GenBank/DDBJ databases">
        <authorList>
            <person name="Lim Y.L."/>
            <person name="Ee R."/>
            <person name="Yong D."/>
            <person name="How K.Y."/>
            <person name="Yin W.F."/>
            <person name="Chan K.G."/>
        </authorList>
    </citation>
    <scope>NUCLEOTIDE SEQUENCE [LARGE SCALE GENOMIC DNA]</scope>
    <source>
        <strain evidence="9">DSM 25325</strain>
    </source>
</reference>
<dbReference type="Proteomes" id="UP000036700">
    <property type="component" value="Chromosome"/>
</dbReference>
<dbReference type="GO" id="GO:0020037">
    <property type="term" value="F:heme binding"/>
    <property type="evidence" value="ECO:0007669"/>
    <property type="project" value="InterPro"/>
</dbReference>
<dbReference type="OrthoDB" id="9811281at2"/>
<protein>
    <recommendedName>
        <fullName evidence="7">Cytochrome c domain-containing protein</fullName>
    </recommendedName>
</protein>
<feature type="compositionally biased region" description="Low complexity" evidence="5">
    <location>
        <begin position="61"/>
        <end position="74"/>
    </location>
</feature>
<feature type="signal peptide" evidence="6">
    <location>
        <begin position="1"/>
        <end position="27"/>
    </location>
</feature>
<evidence type="ECO:0000256" key="5">
    <source>
        <dbReference type="SAM" id="MobiDB-lite"/>
    </source>
</evidence>
<dbReference type="GO" id="GO:0046872">
    <property type="term" value="F:metal ion binding"/>
    <property type="evidence" value="ECO:0007669"/>
    <property type="project" value="UniProtKB-KW"/>
</dbReference>
<keyword evidence="9" id="KW-1185">Reference proteome</keyword>
<keyword evidence="3 4" id="KW-0408">Iron</keyword>
<keyword evidence="6" id="KW-0732">Signal</keyword>
<organism evidence="8 9">
    <name type="scientific">Pandoraea thiooxydans</name>
    <dbReference type="NCBI Taxonomy" id="445709"/>
    <lineage>
        <taxon>Bacteria</taxon>
        <taxon>Pseudomonadati</taxon>
        <taxon>Pseudomonadota</taxon>
        <taxon>Betaproteobacteria</taxon>
        <taxon>Burkholderiales</taxon>
        <taxon>Burkholderiaceae</taxon>
        <taxon>Pandoraea</taxon>
    </lineage>
</organism>
<dbReference type="InterPro" id="IPR036909">
    <property type="entry name" value="Cyt_c-like_dom_sf"/>
</dbReference>